<dbReference type="PROSITE" id="PS51257">
    <property type="entry name" value="PROKAR_LIPOPROTEIN"/>
    <property type="match status" value="1"/>
</dbReference>
<dbReference type="InterPro" id="IPR039477">
    <property type="entry name" value="ILEI/PANDER_dom"/>
</dbReference>
<dbReference type="EMBL" id="MT418680">
    <property type="protein sequence ID" value="QKF94071.1"/>
    <property type="molecule type" value="Genomic_DNA"/>
</dbReference>
<accession>A0A7D3UUD9</accession>
<feature type="domain" description="ILEI/PANDER" evidence="2">
    <location>
        <begin position="112"/>
        <end position="203"/>
    </location>
</feature>
<protein>
    <submittedName>
        <fullName evidence="3">Interleukin-like EMT inducer protein</fullName>
    </submittedName>
</protein>
<keyword evidence="1" id="KW-1133">Transmembrane helix</keyword>
<evidence type="ECO:0000259" key="2">
    <source>
        <dbReference type="Pfam" id="PF15711"/>
    </source>
</evidence>
<proteinExistence type="predicted"/>
<sequence length="498" mass="58149">MNKNKYIFNNKVYIVIIIILLILISLSCCCSYILKSNNIANNIKNSPIISNIPVINKIINNTQNYETEIKTVINVKYNDIINDFYNILMAMSSKKKAMVIVGDKIILDGGNNGLNFIVFDRGDKLVLKYIQSFDIGCCRNNILSMIQFIENIKQKDIVIITSKGKPFILFSNKNDHTSQLGIKYLKQIGARTEIFREDDNYILITSRLGDIYYEDISPESLYFPYINIIKKDCKINPGNIKYPEKYIIFNDKAFDSDKLKKCAMESHIRGYTKFGLYDNYCIPMSDNEYYNSFEIMPDSEKCLMEHGGKNDITGYHIEKIYSYDRLIDNRKHGVIFYELHNFEGDNFILNEGVYLNQEINRQRISSVYIPYKYFLFIILDDEIIPFYGPIKVNLKNFYKKNFDDFDVIIIQKHHENNTVLCAQYKNKKICMTYGKGTHIFYPKMYFRITDINIGDNVNTISLYATTGMTDLIDKFDRKVDGKNVKVKFPRITRSIIIS</sequence>
<gene>
    <name evidence="3" type="ORF">Fadolivirus_1_613</name>
</gene>
<keyword evidence="1" id="KW-0472">Membrane</keyword>
<keyword evidence="4" id="KW-1185">Reference proteome</keyword>
<dbReference type="Pfam" id="PF15711">
    <property type="entry name" value="ILEI"/>
    <property type="match status" value="1"/>
</dbReference>
<feature type="transmembrane region" description="Helical" evidence="1">
    <location>
        <begin position="12"/>
        <end position="34"/>
    </location>
</feature>
<name>A0A7D3UUD9_9VIRU</name>
<organism evidence="3 4">
    <name type="scientific">Fadolivirus FV1/VV64</name>
    <dbReference type="NCBI Taxonomy" id="3070911"/>
    <lineage>
        <taxon>Viruses</taxon>
        <taxon>Varidnaviria</taxon>
        <taxon>Bamfordvirae</taxon>
        <taxon>Nucleocytoviricota</taxon>
        <taxon>Megaviricetes</taxon>
        <taxon>Imitervirales</taxon>
        <taxon>Mimiviridae</taxon>
        <taxon>Klosneuvirinae</taxon>
        <taxon>Fadolivirus</taxon>
        <taxon>Fadolivirus algeromassiliense</taxon>
    </lineage>
</organism>
<dbReference type="Proteomes" id="UP001162001">
    <property type="component" value="Segment"/>
</dbReference>
<evidence type="ECO:0000313" key="3">
    <source>
        <dbReference type="EMBL" id="QKF94071.1"/>
    </source>
</evidence>
<evidence type="ECO:0000256" key="1">
    <source>
        <dbReference type="SAM" id="Phobius"/>
    </source>
</evidence>
<reference evidence="3 4" key="1">
    <citation type="submission" date="2020-04" db="EMBL/GenBank/DDBJ databases">
        <title>Advantages and limits of metagenomic assembly and binning of a giant virus.</title>
        <authorList>
            <person name="Schulz F."/>
            <person name="Andreani J."/>
            <person name="Francis R."/>
            <person name="Boudjemaa H."/>
            <person name="Bou Khalil J.Y."/>
            <person name="Lee J."/>
            <person name="La Scola B."/>
            <person name="Woyke T."/>
        </authorList>
    </citation>
    <scope>NUCLEOTIDE SEQUENCE [LARGE SCALE GENOMIC DNA]</scope>
    <source>
        <strain evidence="3 4">FV1/VV64</strain>
    </source>
</reference>
<evidence type="ECO:0000313" key="4">
    <source>
        <dbReference type="Proteomes" id="UP001162001"/>
    </source>
</evidence>
<keyword evidence="1" id="KW-0812">Transmembrane</keyword>